<organism evidence="1">
    <name type="scientific">uncultured bacterium</name>
    <name type="common">gcode 4</name>
    <dbReference type="NCBI Taxonomy" id="1234023"/>
    <lineage>
        <taxon>Bacteria</taxon>
        <taxon>environmental samples</taxon>
    </lineage>
</organism>
<proteinExistence type="predicted"/>
<dbReference type="AlphaFoldDB" id="K1XHG7"/>
<comment type="caution">
    <text evidence="1">The sequence shown here is derived from an EMBL/GenBank/DDBJ whole genome shotgun (WGS) entry which is preliminary data.</text>
</comment>
<evidence type="ECO:0000313" key="1">
    <source>
        <dbReference type="EMBL" id="EKD29770.1"/>
    </source>
</evidence>
<dbReference type="EMBL" id="AMFJ01034275">
    <property type="protein sequence ID" value="EKD29770.1"/>
    <property type="molecule type" value="Genomic_DNA"/>
</dbReference>
<gene>
    <name evidence="1" type="ORF">ACD_78C00275G0001</name>
</gene>
<name>K1XHG7_9BACT</name>
<reference evidence="1" key="1">
    <citation type="journal article" date="2012" name="Science">
        <title>Fermentation, hydrogen, and sulfur metabolism in multiple uncultivated bacterial phyla.</title>
        <authorList>
            <person name="Wrighton K.C."/>
            <person name="Thomas B.C."/>
            <person name="Sharon I."/>
            <person name="Miller C.S."/>
            <person name="Castelle C.J."/>
            <person name="VerBerkmoes N.C."/>
            <person name="Wilkins M.J."/>
            <person name="Hettich R.L."/>
            <person name="Lipton M.S."/>
            <person name="Williams K.H."/>
            <person name="Long P.E."/>
            <person name="Banfield J.F."/>
        </authorList>
    </citation>
    <scope>NUCLEOTIDE SEQUENCE [LARGE SCALE GENOMIC DNA]</scope>
</reference>
<accession>K1XHG7</accession>
<sequence>MGDMKYIHEFLYELFFFLLVRGCEFVRSAGIQVTLEYQIFRTFHKSERCVDLLGYVHTISIVFHHLFHSLQESTS</sequence>
<feature type="non-terminal residue" evidence="1">
    <location>
        <position position="75"/>
    </location>
</feature>
<protein>
    <submittedName>
        <fullName evidence="1">Uncharacterized protein</fullName>
    </submittedName>
</protein>